<name>A0A2J6SD21_HYAVF</name>
<dbReference type="Proteomes" id="UP000235786">
    <property type="component" value="Unassembled WGS sequence"/>
</dbReference>
<organism evidence="3 4">
    <name type="scientific">Hyaloscypha variabilis (strain UAMH 11265 / GT02V1 / F)</name>
    <name type="common">Meliniomyces variabilis</name>
    <dbReference type="NCBI Taxonomy" id="1149755"/>
    <lineage>
        <taxon>Eukaryota</taxon>
        <taxon>Fungi</taxon>
        <taxon>Dikarya</taxon>
        <taxon>Ascomycota</taxon>
        <taxon>Pezizomycotina</taxon>
        <taxon>Leotiomycetes</taxon>
        <taxon>Helotiales</taxon>
        <taxon>Hyaloscyphaceae</taxon>
        <taxon>Hyaloscypha</taxon>
        <taxon>Hyaloscypha variabilis</taxon>
    </lineage>
</organism>
<reference evidence="3 4" key="1">
    <citation type="submission" date="2016-04" db="EMBL/GenBank/DDBJ databases">
        <title>A degradative enzymes factory behind the ericoid mycorrhizal symbiosis.</title>
        <authorList>
            <consortium name="DOE Joint Genome Institute"/>
            <person name="Martino E."/>
            <person name="Morin E."/>
            <person name="Grelet G."/>
            <person name="Kuo A."/>
            <person name="Kohler A."/>
            <person name="Daghino S."/>
            <person name="Barry K."/>
            <person name="Choi C."/>
            <person name="Cichocki N."/>
            <person name="Clum A."/>
            <person name="Copeland A."/>
            <person name="Hainaut M."/>
            <person name="Haridas S."/>
            <person name="Labutti K."/>
            <person name="Lindquist E."/>
            <person name="Lipzen A."/>
            <person name="Khouja H.-R."/>
            <person name="Murat C."/>
            <person name="Ohm R."/>
            <person name="Olson A."/>
            <person name="Spatafora J."/>
            <person name="Veneault-Fourrey C."/>
            <person name="Henrissat B."/>
            <person name="Grigoriev I."/>
            <person name="Martin F."/>
            <person name="Perotto S."/>
        </authorList>
    </citation>
    <scope>NUCLEOTIDE SEQUENCE [LARGE SCALE GENOMIC DNA]</scope>
    <source>
        <strain evidence="3 4">F</strain>
    </source>
</reference>
<evidence type="ECO:0000256" key="1">
    <source>
        <dbReference type="SAM" id="Coils"/>
    </source>
</evidence>
<feature type="compositionally biased region" description="Acidic residues" evidence="2">
    <location>
        <begin position="36"/>
        <end position="46"/>
    </location>
</feature>
<evidence type="ECO:0000256" key="2">
    <source>
        <dbReference type="SAM" id="MobiDB-lite"/>
    </source>
</evidence>
<keyword evidence="1" id="KW-0175">Coiled coil</keyword>
<proteinExistence type="predicted"/>
<dbReference type="OrthoDB" id="5418203at2759"/>
<accession>A0A2J6SD21</accession>
<feature type="compositionally biased region" description="Basic and acidic residues" evidence="2">
    <location>
        <begin position="92"/>
        <end position="107"/>
    </location>
</feature>
<sequence length="168" mass="18459">MAEPKALETSLNQLSLHPQPSKAAAAFKMKQPVAESWDDEELDSGEDTDRPLSPQQSAPYPNAPPPTPISPSTSFPRDTFITPFGYSTDGANELRGERVASRPEKTDAVAKRMIAGALGVKAPKKTEEQKAYDRAIKEKEIKRRNQEKEAAARVKAEAEKARAAVWED</sequence>
<feature type="compositionally biased region" description="Polar residues" evidence="2">
    <location>
        <begin position="9"/>
        <end position="18"/>
    </location>
</feature>
<feature type="coiled-coil region" evidence="1">
    <location>
        <begin position="129"/>
        <end position="164"/>
    </location>
</feature>
<evidence type="ECO:0000313" key="3">
    <source>
        <dbReference type="EMBL" id="PMD48665.1"/>
    </source>
</evidence>
<dbReference type="AlphaFoldDB" id="A0A2J6SD21"/>
<gene>
    <name evidence="3" type="ORF">L207DRAFT_522010</name>
</gene>
<feature type="region of interest" description="Disordered" evidence="2">
    <location>
        <begin position="1"/>
        <end position="107"/>
    </location>
</feature>
<protein>
    <submittedName>
        <fullName evidence="3">Uncharacterized protein</fullName>
    </submittedName>
</protein>
<dbReference type="EMBL" id="KZ613937">
    <property type="protein sequence ID" value="PMD48665.1"/>
    <property type="molecule type" value="Genomic_DNA"/>
</dbReference>
<keyword evidence="4" id="KW-1185">Reference proteome</keyword>
<evidence type="ECO:0000313" key="4">
    <source>
        <dbReference type="Proteomes" id="UP000235786"/>
    </source>
</evidence>